<dbReference type="PANTHER" id="PTHR42781">
    <property type="entry name" value="SPERMIDINE/PUTRESCINE IMPORT ATP-BINDING PROTEIN POTA"/>
    <property type="match status" value="1"/>
</dbReference>
<dbReference type="InterPro" id="IPR050093">
    <property type="entry name" value="ABC_SmlMolc_Importer"/>
</dbReference>
<feature type="non-terminal residue" evidence="3">
    <location>
        <position position="279"/>
    </location>
</feature>
<dbReference type="Gene3D" id="3.40.50.300">
    <property type="entry name" value="P-loop containing nucleotide triphosphate hydrolases"/>
    <property type="match status" value="1"/>
</dbReference>
<dbReference type="InterPro" id="IPR008995">
    <property type="entry name" value="Mo/tungstate-bd_C_term_dom"/>
</dbReference>
<dbReference type="Gene3D" id="2.40.50.100">
    <property type="match status" value="1"/>
</dbReference>
<evidence type="ECO:0000313" key="3">
    <source>
        <dbReference type="EMBL" id="GAF93315.1"/>
    </source>
</evidence>
<dbReference type="InterPro" id="IPR003439">
    <property type="entry name" value="ABC_transporter-like_ATP-bd"/>
</dbReference>
<gene>
    <name evidence="3" type="ORF">S01H1_27897</name>
</gene>
<evidence type="ECO:0000256" key="1">
    <source>
        <dbReference type="ARBA" id="ARBA00022448"/>
    </source>
</evidence>
<dbReference type="PANTHER" id="PTHR42781:SF4">
    <property type="entry name" value="SPERMIDINE_PUTRESCINE IMPORT ATP-BINDING PROTEIN POTA"/>
    <property type="match status" value="1"/>
</dbReference>
<proteinExistence type="predicted"/>
<dbReference type="InterPro" id="IPR027417">
    <property type="entry name" value="P-loop_NTPase"/>
</dbReference>
<dbReference type="GO" id="GO:0005524">
    <property type="term" value="F:ATP binding"/>
    <property type="evidence" value="ECO:0007669"/>
    <property type="project" value="InterPro"/>
</dbReference>
<dbReference type="SUPFAM" id="SSF52540">
    <property type="entry name" value="P-loop containing nucleoside triphosphate hydrolases"/>
    <property type="match status" value="1"/>
</dbReference>
<dbReference type="GO" id="GO:0016887">
    <property type="term" value="F:ATP hydrolysis activity"/>
    <property type="evidence" value="ECO:0007669"/>
    <property type="project" value="InterPro"/>
</dbReference>
<dbReference type="Pfam" id="PF00005">
    <property type="entry name" value="ABC_tran"/>
    <property type="match status" value="1"/>
</dbReference>
<dbReference type="AlphaFoldDB" id="X0UXZ1"/>
<dbReference type="PROSITE" id="PS00211">
    <property type="entry name" value="ABC_TRANSPORTER_1"/>
    <property type="match status" value="1"/>
</dbReference>
<dbReference type="PROSITE" id="PS50893">
    <property type="entry name" value="ABC_TRANSPORTER_2"/>
    <property type="match status" value="1"/>
</dbReference>
<organism evidence="3">
    <name type="scientific">marine sediment metagenome</name>
    <dbReference type="NCBI Taxonomy" id="412755"/>
    <lineage>
        <taxon>unclassified sequences</taxon>
        <taxon>metagenomes</taxon>
        <taxon>ecological metagenomes</taxon>
    </lineage>
</organism>
<name>X0UXZ1_9ZZZZ</name>
<sequence>AGKTVLLESIAGLYPIKSGEIWLRGKEVVRLEPEKRGVSIVYQDHALFPHLSVKDNVIFGLRLRKEKHQEIKATLDWITDLLSISHLLHRKPETLSGGERQKVALARALSTKPKVLLLDEPLSALDPETRENVQQELRQLHRVLNITTVHVTHDFEEAIALGHRIAVIGEGHLKQVGTPEQIFRQPNSEFVARFAMTRNIFLGEAVHKANGDNIFTTEGTEFVSAANTEGTCHASIRPEDILISLGPIRSSARNCFPGTITGIFDKGATLYITVSLPPD</sequence>
<dbReference type="InterPro" id="IPR017871">
    <property type="entry name" value="ABC_transporter-like_CS"/>
</dbReference>
<evidence type="ECO:0000259" key="2">
    <source>
        <dbReference type="PROSITE" id="PS50893"/>
    </source>
</evidence>
<comment type="caution">
    <text evidence="3">The sequence shown here is derived from an EMBL/GenBank/DDBJ whole genome shotgun (WGS) entry which is preliminary data.</text>
</comment>
<feature type="non-terminal residue" evidence="3">
    <location>
        <position position="1"/>
    </location>
</feature>
<feature type="domain" description="ABC transporter" evidence="2">
    <location>
        <begin position="1"/>
        <end position="195"/>
    </location>
</feature>
<protein>
    <recommendedName>
        <fullName evidence="2">ABC transporter domain-containing protein</fullName>
    </recommendedName>
</protein>
<dbReference type="SUPFAM" id="SSF50331">
    <property type="entry name" value="MOP-like"/>
    <property type="match status" value="1"/>
</dbReference>
<keyword evidence="1" id="KW-0813">Transport</keyword>
<reference evidence="3" key="1">
    <citation type="journal article" date="2014" name="Front. Microbiol.">
        <title>High frequency of phylogenetically diverse reductive dehalogenase-homologous genes in deep subseafloor sedimentary metagenomes.</title>
        <authorList>
            <person name="Kawai M."/>
            <person name="Futagami T."/>
            <person name="Toyoda A."/>
            <person name="Takaki Y."/>
            <person name="Nishi S."/>
            <person name="Hori S."/>
            <person name="Arai W."/>
            <person name="Tsubouchi T."/>
            <person name="Morono Y."/>
            <person name="Uchiyama I."/>
            <person name="Ito T."/>
            <person name="Fujiyama A."/>
            <person name="Inagaki F."/>
            <person name="Takami H."/>
        </authorList>
    </citation>
    <scope>NUCLEOTIDE SEQUENCE</scope>
    <source>
        <strain evidence="3">Expedition CK06-06</strain>
    </source>
</reference>
<accession>X0UXZ1</accession>
<dbReference type="EMBL" id="BARS01017018">
    <property type="protein sequence ID" value="GAF93315.1"/>
    <property type="molecule type" value="Genomic_DNA"/>
</dbReference>